<feature type="region of interest" description="Disordered" evidence="1">
    <location>
        <begin position="1"/>
        <end position="89"/>
    </location>
</feature>
<dbReference type="GO" id="GO:0004190">
    <property type="term" value="F:aspartic-type endopeptidase activity"/>
    <property type="evidence" value="ECO:0007669"/>
    <property type="project" value="InterPro"/>
</dbReference>
<proteinExistence type="predicted"/>
<dbReference type="InterPro" id="IPR033121">
    <property type="entry name" value="PEPTIDASE_A1"/>
</dbReference>
<protein>
    <recommendedName>
        <fullName evidence="2">Peptidase A1 domain-containing protein</fullName>
    </recommendedName>
</protein>
<sequence length="156" mass="16209">MVVDSGTTFTMLPDETHSSSPPSSAAKCPAPGSPARPGPSPEPGSARATATAPTGTRPRPVPRPGPPLQGATPAWRCRGGTTSWGSRARARKRGWSVGCLMVMNGGDESDDGYGGPAGTLGNFQQQGFEVVYDLEQGRVGVRARRCTALWDSLSRG</sequence>
<dbReference type="InterPro" id="IPR021109">
    <property type="entry name" value="Peptidase_aspartic_dom_sf"/>
</dbReference>
<evidence type="ECO:0000259" key="2">
    <source>
        <dbReference type="PROSITE" id="PS51767"/>
    </source>
</evidence>
<accession>A0A6V7QNV0</accession>
<reference evidence="3" key="1">
    <citation type="submission" date="2020-07" db="EMBL/GenBank/DDBJ databases">
        <authorList>
            <person name="Lin J."/>
        </authorList>
    </citation>
    <scope>NUCLEOTIDE SEQUENCE</scope>
</reference>
<dbReference type="Gene3D" id="2.40.70.10">
    <property type="entry name" value="Acid Proteases"/>
    <property type="match status" value="1"/>
</dbReference>
<name>A0A6V7QNV0_ANACO</name>
<feature type="compositionally biased region" description="Pro residues" evidence="1">
    <location>
        <begin position="31"/>
        <end position="42"/>
    </location>
</feature>
<dbReference type="PROSITE" id="PS00141">
    <property type="entry name" value="ASP_PROTEASE"/>
    <property type="match status" value="1"/>
</dbReference>
<feature type="compositionally biased region" description="Polar residues" evidence="1">
    <location>
        <begin position="1"/>
        <end position="10"/>
    </location>
</feature>
<dbReference type="AlphaFoldDB" id="A0A6V7QNV0"/>
<dbReference type="SUPFAM" id="SSF50630">
    <property type="entry name" value="Acid proteases"/>
    <property type="match status" value="1"/>
</dbReference>
<evidence type="ECO:0000256" key="1">
    <source>
        <dbReference type="SAM" id="MobiDB-lite"/>
    </source>
</evidence>
<gene>
    <name evidence="3" type="ORF">CB5_LOCUS27657</name>
</gene>
<feature type="domain" description="Peptidase A1" evidence="2">
    <location>
        <begin position="1"/>
        <end position="142"/>
    </location>
</feature>
<dbReference type="GO" id="GO:0006508">
    <property type="term" value="P:proteolysis"/>
    <property type="evidence" value="ECO:0007669"/>
    <property type="project" value="InterPro"/>
</dbReference>
<dbReference type="EMBL" id="LR862137">
    <property type="protein sequence ID" value="CAD1844446.1"/>
    <property type="molecule type" value="Genomic_DNA"/>
</dbReference>
<evidence type="ECO:0000313" key="3">
    <source>
        <dbReference type="EMBL" id="CAD1844446.1"/>
    </source>
</evidence>
<feature type="compositionally biased region" description="Low complexity" evidence="1">
    <location>
        <begin position="18"/>
        <end position="30"/>
    </location>
</feature>
<dbReference type="PROSITE" id="PS51767">
    <property type="entry name" value="PEPTIDASE_A1"/>
    <property type="match status" value="1"/>
</dbReference>
<feature type="compositionally biased region" description="Low complexity" evidence="1">
    <location>
        <begin position="43"/>
        <end position="58"/>
    </location>
</feature>
<dbReference type="InterPro" id="IPR001969">
    <property type="entry name" value="Aspartic_peptidase_AS"/>
</dbReference>
<organism evidence="3">
    <name type="scientific">Ananas comosus var. bracteatus</name>
    <name type="common">red pineapple</name>
    <dbReference type="NCBI Taxonomy" id="296719"/>
    <lineage>
        <taxon>Eukaryota</taxon>
        <taxon>Viridiplantae</taxon>
        <taxon>Streptophyta</taxon>
        <taxon>Embryophyta</taxon>
        <taxon>Tracheophyta</taxon>
        <taxon>Spermatophyta</taxon>
        <taxon>Magnoliopsida</taxon>
        <taxon>Liliopsida</taxon>
        <taxon>Poales</taxon>
        <taxon>Bromeliaceae</taxon>
        <taxon>Bromelioideae</taxon>
        <taxon>Ananas</taxon>
    </lineage>
</organism>